<evidence type="ECO:0000256" key="2">
    <source>
        <dbReference type="ARBA" id="ARBA00004735"/>
    </source>
</evidence>
<dbReference type="Gene3D" id="3.40.190.10">
    <property type="entry name" value="Periplasmic binding protein-like II"/>
    <property type="match status" value="2"/>
</dbReference>
<dbReference type="PRINTS" id="PR00151">
    <property type="entry name" value="PORPHBDMNASE"/>
</dbReference>
<dbReference type="InterPro" id="IPR000860">
    <property type="entry name" value="HemC"/>
</dbReference>
<dbReference type="EC" id="2.5.1.61" evidence="8"/>
<comment type="pathway">
    <text evidence="2">Porphyrin-containing compound metabolism; protoporphyrin-IX biosynthesis; coproporphyrinogen-III from 5-aminolevulinate: step 2/4.</text>
</comment>
<dbReference type="GO" id="GO:0004418">
    <property type="term" value="F:hydroxymethylbilane synthase activity"/>
    <property type="evidence" value="ECO:0007669"/>
    <property type="project" value="UniProtKB-UniRule"/>
</dbReference>
<feature type="domain" description="Porphobilinogen deaminase N-terminal" evidence="9">
    <location>
        <begin position="5"/>
        <end position="212"/>
    </location>
</feature>
<dbReference type="Proteomes" id="UP000824099">
    <property type="component" value="Unassembled WGS sequence"/>
</dbReference>
<dbReference type="Pfam" id="PF01379">
    <property type="entry name" value="Porphobil_deam"/>
    <property type="match status" value="1"/>
</dbReference>
<dbReference type="Pfam" id="PF03900">
    <property type="entry name" value="Porphobil_deamC"/>
    <property type="match status" value="1"/>
</dbReference>
<comment type="catalytic activity">
    <reaction evidence="7 8">
        <text>4 porphobilinogen + H2O = hydroxymethylbilane + 4 NH4(+)</text>
        <dbReference type="Rhea" id="RHEA:13185"/>
        <dbReference type="ChEBI" id="CHEBI:15377"/>
        <dbReference type="ChEBI" id="CHEBI:28938"/>
        <dbReference type="ChEBI" id="CHEBI:57845"/>
        <dbReference type="ChEBI" id="CHEBI:58126"/>
        <dbReference type="EC" id="2.5.1.61"/>
    </reaction>
</comment>
<feature type="modified residue" description="S-(dipyrrolylmethanemethyl)cysteine" evidence="8">
    <location>
        <position position="241"/>
    </location>
</feature>
<dbReference type="HAMAP" id="MF_00260">
    <property type="entry name" value="Porphobil_deam"/>
    <property type="match status" value="1"/>
</dbReference>
<evidence type="ECO:0000313" key="11">
    <source>
        <dbReference type="EMBL" id="HIU63445.1"/>
    </source>
</evidence>
<comment type="caution">
    <text evidence="11">The sequence shown here is derived from an EMBL/GenBank/DDBJ whole genome shotgun (WGS) entry which is preliminary data.</text>
</comment>
<reference evidence="11" key="2">
    <citation type="journal article" date="2021" name="PeerJ">
        <title>Extensive microbial diversity within the chicken gut microbiome revealed by metagenomics and culture.</title>
        <authorList>
            <person name="Gilroy R."/>
            <person name="Ravi A."/>
            <person name="Getino M."/>
            <person name="Pursley I."/>
            <person name="Horton D.L."/>
            <person name="Alikhan N.F."/>
            <person name="Baker D."/>
            <person name="Gharbi K."/>
            <person name="Hall N."/>
            <person name="Watson M."/>
            <person name="Adriaenssens E.M."/>
            <person name="Foster-Nyarko E."/>
            <person name="Jarju S."/>
            <person name="Secka A."/>
            <person name="Antonio M."/>
            <person name="Oren A."/>
            <person name="Chaudhuri R.R."/>
            <person name="La Ragione R."/>
            <person name="Hildebrand F."/>
            <person name="Pallen M.J."/>
        </authorList>
    </citation>
    <scope>NUCLEOTIDE SEQUENCE</scope>
    <source>
        <strain evidence="11">CHK160-1198</strain>
    </source>
</reference>
<dbReference type="GO" id="GO:0006782">
    <property type="term" value="P:protoporphyrinogen IX biosynthetic process"/>
    <property type="evidence" value="ECO:0007669"/>
    <property type="project" value="UniProtKB-UniRule"/>
</dbReference>
<dbReference type="Gene3D" id="3.30.160.40">
    <property type="entry name" value="Porphobilinogen deaminase, C-terminal domain"/>
    <property type="match status" value="1"/>
</dbReference>
<dbReference type="InterPro" id="IPR022417">
    <property type="entry name" value="Porphobilin_deaminase_N"/>
</dbReference>
<dbReference type="FunFam" id="3.40.190.10:FF:000004">
    <property type="entry name" value="Porphobilinogen deaminase"/>
    <property type="match status" value="1"/>
</dbReference>
<sequence length="305" mass="33401">MKKQLIIGTRSSKLALWQANHVKTILEKAHKELTVELKIIMTTGDKILDVPLAKIGGKGLFTKEIESEMLSGEIDLAVHSLKDMPVELPEGLQLTAITKREDPRDAFISKQHNNFLNVPQGAKIGTSSLRRKAQLLYVRPDLQITELRGNVDTRLRKLETEHLDGIILAAAGLHRLGLEAEITEYLEPELCLPAVGQGALAIESRASDEETKAFLAVLQDCNSYQQALAERAFLREVEGGCQIPVGVQALVTDDQKIKIQAMIATVDGSTILKDEASGDIKAAESLGQELAKRMLQAGGRKILDD</sequence>
<dbReference type="InterPro" id="IPR022419">
    <property type="entry name" value="Porphobilin_deaminase_cofac_BS"/>
</dbReference>
<dbReference type="EMBL" id="DVNI01000003">
    <property type="protein sequence ID" value="HIU63445.1"/>
    <property type="molecule type" value="Genomic_DNA"/>
</dbReference>
<comment type="similarity">
    <text evidence="3 8">Belongs to the HMBS family.</text>
</comment>
<comment type="subunit">
    <text evidence="4 8">Monomer.</text>
</comment>
<evidence type="ECO:0000256" key="7">
    <source>
        <dbReference type="ARBA" id="ARBA00048169"/>
    </source>
</evidence>
<evidence type="ECO:0000313" key="12">
    <source>
        <dbReference type="Proteomes" id="UP000824099"/>
    </source>
</evidence>
<dbReference type="PANTHER" id="PTHR11557">
    <property type="entry name" value="PORPHOBILINOGEN DEAMINASE"/>
    <property type="match status" value="1"/>
</dbReference>
<dbReference type="AlphaFoldDB" id="A0A9D1MMW6"/>
<organism evidence="11 12">
    <name type="scientific">Candidatus Avacidaminococcus intestinavium</name>
    <dbReference type="NCBI Taxonomy" id="2840684"/>
    <lineage>
        <taxon>Bacteria</taxon>
        <taxon>Bacillati</taxon>
        <taxon>Bacillota</taxon>
        <taxon>Negativicutes</taxon>
        <taxon>Acidaminococcales</taxon>
        <taxon>Acidaminococcaceae</taxon>
        <taxon>Acidaminococcaceae incertae sedis</taxon>
        <taxon>Candidatus Avacidaminococcus</taxon>
    </lineage>
</organism>
<dbReference type="InterPro" id="IPR022418">
    <property type="entry name" value="Porphobilinogen_deaminase_C"/>
</dbReference>
<comment type="function">
    <text evidence="1 8">Tetrapolymerization of the monopyrrole PBG into the hydroxymethylbilane pre-uroporphyrinogen in several discrete steps.</text>
</comment>
<keyword evidence="5 8" id="KW-0808">Transferase</keyword>
<evidence type="ECO:0000259" key="9">
    <source>
        <dbReference type="Pfam" id="PF01379"/>
    </source>
</evidence>
<evidence type="ECO:0000259" key="10">
    <source>
        <dbReference type="Pfam" id="PF03900"/>
    </source>
</evidence>
<evidence type="ECO:0000256" key="3">
    <source>
        <dbReference type="ARBA" id="ARBA00005638"/>
    </source>
</evidence>
<feature type="domain" description="Porphobilinogen deaminase C-terminal" evidence="10">
    <location>
        <begin position="225"/>
        <end position="296"/>
    </location>
</feature>
<dbReference type="PROSITE" id="PS00533">
    <property type="entry name" value="PORPHOBILINOGEN_DEAM"/>
    <property type="match status" value="1"/>
</dbReference>
<accession>A0A9D1MMW6</accession>
<proteinExistence type="inferred from homology"/>
<evidence type="ECO:0000256" key="8">
    <source>
        <dbReference type="HAMAP-Rule" id="MF_00260"/>
    </source>
</evidence>
<dbReference type="SUPFAM" id="SSF53850">
    <property type="entry name" value="Periplasmic binding protein-like II"/>
    <property type="match status" value="1"/>
</dbReference>
<comment type="miscellaneous">
    <text evidence="8">The porphobilinogen subunits are added to the dipyrromethane group.</text>
</comment>
<dbReference type="GO" id="GO:0005737">
    <property type="term" value="C:cytoplasm"/>
    <property type="evidence" value="ECO:0007669"/>
    <property type="project" value="UniProtKB-UniRule"/>
</dbReference>
<comment type="cofactor">
    <cofactor evidence="8">
        <name>dipyrromethane</name>
        <dbReference type="ChEBI" id="CHEBI:60342"/>
    </cofactor>
    <text evidence="8">Binds 1 dipyrromethane group covalently.</text>
</comment>
<dbReference type="PANTHER" id="PTHR11557:SF0">
    <property type="entry name" value="PORPHOBILINOGEN DEAMINASE"/>
    <property type="match status" value="1"/>
</dbReference>
<protein>
    <recommendedName>
        <fullName evidence="8">Porphobilinogen deaminase</fullName>
        <shortName evidence="8">PBG</shortName>
        <ecNumber evidence="8">2.5.1.61</ecNumber>
    </recommendedName>
    <alternativeName>
        <fullName evidence="8">Hydroxymethylbilane synthase</fullName>
        <shortName evidence="8">HMBS</shortName>
    </alternativeName>
    <alternativeName>
        <fullName evidence="8">Pre-uroporphyrinogen synthase</fullName>
    </alternativeName>
</protein>
<dbReference type="NCBIfam" id="TIGR00212">
    <property type="entry name" value="hemC"/>
    <property type="match status" value="1"/>
</dbReference>
<dbReference type="CDD" id="cd13646">
    <property type="entry name" value="PBP2_EcHMBS_like"/>
    <property type="match status" value="1"/>
</dbReference>
<reference evidence="11" key="1">
    <citation type="submission" date="2020-10" db="EMBL/GenBank/DDBJ databases">
        <authorList>
            <person name="Gilroy R."/>
        </authorList>
    </citation>
    <scope>NUCLEOTIDE SEQUENCE</scope>
    <source>
        <strain evidence="11">CHK160-1198</strain>
    </source>
</reference>
<dbReference type="FunFam" id="3.40.190.10:FF:000005">
    <property type="entry name" value="Porphobilinogen deaminase"/>
    <property type="match status" value="1"/>
</dbReference>
<gene>
    <name evidence="8 11" type="primary">hemC</name>
    <name evidence="11" type="ORF">IAB06_00175</name>
</gene>
<evidence type="ECO:0000256" key="5">
    <source>
        <dbReference type="ARBA" id="ARBA00022679"/>
    </source>
</evidence>
<dbReference type="PIRSF" id="PIRSF001438">
    <property type="entry name" value="4pyrrol_synth_OHMeBilane_synth"/>
    <property type="match status" value="1"/>
</dbReference>
<evidence type="ECO:0000256" key="1">
    <source>
        <dbReference type="ARBA" id="ARBA00002869"/>
    </source>
</evidence>
<evidence type="ECO:0000256" key="6">
    <source>
        <dbReference type="ARBA" id="ARBA00023244"/>
    </source>
</evidence>
<evidence type="ECO:0000256" key="4">
    <source>
        <dbReference type="ARBA" id="ARBA00011245"/>
    </source>
</evidence>
<dbReference type="SUPFAM" id="SSF54782">
    <property type="entry name" value="Porphobilinogen deaminase (hydroxymethylbilane synthase), C-terminal domain"/>
    <property type="match status" value="1"/>
</dbReference>
<name>A0A9D1MMW6_9FIRM</name>
<dbReference type="InterPro" id="IPR036803">
    <property type="entry name" value="Porphobilinogen_deaminase_C_sf"/>
</dbReference>
<keyword evidence="6 8" id="KW-0627">Porphyrin biosynthesis</keyword>